<dbReference type="GO" id="GO:0017154">
    <property type="term" value="F:semaphorin receptor activity"/>
    <property type="evidence" value="ECO:0007669"/>
    <property type="project" value="InterPro"/>
</dbReference>
<feature type="transmembrane region" description="Helical" evidence="1">
    <location>
        <begin position="353"/>
        <end position="374"/>
    </location>
</feature>
<keyword evidence="1" id="KW-1133">Transmembrane helix</keyword>
<evidence type="ECO:0000313" key="4">
    <source>
        <dbReference type="WBParaSite" id="HNAJ_0000226601-mRNA-1"/>
    </source>
</evidence>
<dbReference type="InterPro" id="IPR031148">
    <property type="entry name" value="Plexin"/>
</dbReference>
<keyword evidence="3" id="KW-1185">Reference proteome</keyword>
<dbReference type="InterPro" id="IPR036352">
    <property type="entry name" value="Semap_dom_sf"/>
</dbReference>
<dbReference type="SUPFAM" id="SSF101912">
    <property type="entry name" value="Sema domain"/>
    <property type="match status" value="1"/>
</dbReference>
<reference evidence="4" key="1">
    <citation type="submission" date="2017-02" db="UniProtKB">
        <authorList>
            <consortium name="WormBaseParasite"/>
        </authorList>
    </citation>
    <scope>IDENTIFICATION</scope>
</reference>
<dbReference type="GO" id="GO:0002116">
    <property type="term" value="C:semaphorin receptor complex"/>
    <property type="evidence" value="ECO:0007669"/>
    <property type="project" value="TreeGrafter"/>
</dbReference>
<evidence type="ECO:0000313" key="3">
    <source>
        <dbReference type="Proteomes" id="UP000278807"/>
    </source>
</evidence>
<feature type="transmembrane region" description="Helical" evidence="1">
    <location>
        <begin position="6"/>
        <end position="25"/>
    </location>
</feature>
<evidence type="ECO:0000313" key="2">
    <source>
        <dbReference type="EMBL" id="VDN98124.1"/>
    </source>
</evidence>
<dbReference type="Gene3D" id="2.130.10.10">
    <property type="entry name" value="YVTN repeat-like/Quinoprotein amine dehydrogenase"/>
    <property type="match status" value="1"/>
</dbReference>
<dbReference type="InterPro" id="IPR015943">
    <property type="entry name" value="WD40/YVTN_repeat-like_dom_sf"/>
</dbReference>
<evidence type="ECO:0000256" key="1">
    <source>
        <dbReference type="SAM" id="Phobius"/>
    </source>
</evidence>
<sequence>MLGKLYAFIYILLSSVFSSTSNIYVENEYRFLPRSQLQNQTESPKVLFRRFKFTGEAYLFVAHVNKITQLNPYNFSLLTQRTIGPKNCSIFCYFPGDHCFPINQLLNRPLPQGYRHDYLGPRLTNAFVKSWATSNFEPVSPEEGISTQPANNDFLSVEDTLYVCYNVFHGFCERLQLTNISNSIPWTRQSSPMDFYPRRSSDMPIPVVNWNASLASTLTVDASFIFVGLEQDEFQDTTLVVLDPISLRMRDFDYASREPSEKSSLRFREMELDVKYKFSFQYTLEDGPSDSKHLYVYFVVQQPNKTLPGMLETRLVRFCSTLHFFQSYVDLQLTCNGCVPSSRERGQKVRKYLLAYLLFYWISPKLILFSHYFLI</sequence>
<dbReference type="GO" id="GO:0005886">
    <property type="term" value="C:plasma membrane"/>
    <property type="evidence" value="ECO:0007669"/>
    <property type="project" value="TreeGrafter"/>
</dbReference>
<dbReference type="GO" id="GO:0030334">
    <property type="term" value="P:regulation of cell migration"/>
    <property type="evidence" value="ECO:0007669"/>
    <property type="project" value="TreeGrafter"/>
</dbReference>
<keyword evidence="1" id="KW-0472">Membrane</keyword>
<accession>A0A0R3T5C8</accession>
<dbReference type="WBParaSite" id="HNAJ_0000226601-mRNA-1">
    <property type="protein sequence ID" value="HNAJ_0000226601-mRNA-1"/>
    <property type="gene ID" value="HNAJ_0000226601"/>
</dbReference>
<dbReference type="Proteomes" id="UP000278807">
    <property type="component" value="Unassembled WGS sequence"/>
</dbReference>
<dbReference type="EMBL" id="UZAE01001071">
    <property type="protein sequence ID" value="VDN98124.1"/>
    <property type="molecule type" value="Genomic_DNA"/>
</dbReference>
<reference evidence="2 3" key="2">
    <citation type="submission" date="2018-11" db="EMBL/GenBank/DDBJ databases">
        <authorList>
            <consortium name="Pathogen Informatics"/>
        </authorList>
    </citation>
    <scope>NUCLEOTIDE SEQUENCE [LARGE SCALE GENOMIC DNA]</scope>
</reference>
<keyword evidence="1" id="KW-0812">Transmembrane</keyword>
<proteinExistence type="predicted"/>
<name>A0A0R3T5C8_RODNA</name>
<gene>
    <name evidence="2" type="ORF">HNAJ_LOCUS2265</name>
</gene>
<organism evidence="4">
    <name type="scientific">Rodentolepis nana</name>
    <name type="common">Dwarf tapeworm</name>
    <name type="synonym">Hymenolepis nana</name>
    <dbReference type="NCBI Taxonomy" id="102285"/>
    <lineage>
        <taxon>Eukaryota</taxon>
        <taxon>Metazoa</taxon>
        <taxon>Spiralia</taxon>
        <taxon>Lophotrochozoa</taxon>
        <taxon>Platyhelminthes</taxon>
        <taxon>Cestoda</taxon>
        <taxon>Eucestoda</taxon>
        <taxon>Cyclophyllidea</taxon>
        <taxon>Hymenolepididae</taxon>
        <taxon>Rodentolepis</taxon>
    </lineage>
</organism>
<dbReference type="AlphaFoldDB" id="A0A0R3T5C8"/>
<dbReference type="OrthoDB" id="125363at2759"/>
<dbReference type="STRING" id="102285.A0A0R3T5C8"/>
<dbReference type="PANTHER" id="PTHR22625">
    <property type="entry name" value="PLEXIN"/>
    <property type="match status" value="1"/>
</dbReference>
<protein>
    <submittedName>
        <fullName evidence="4">Sema domain-containing protein</fullName>
    </submittedName>
</protein>
<dbReference type="PANTHER" id="PTHR22625:SF61">
    <property type="entry name" value="HEPATOCYTE GROWTH FACTOR RECEPTOR"/>
    <property type="match status" value="1"/>
</dbReference>